<feature type="compositionally biased region" description="Basic and acidic residues" evidence="1">
    <location>
        <begin position="146"/>
        <end position="156"/>
    </location>
</feature>
<proteinExistence type="predicted"/>
<protein>
    <submittedName>
        <fullName evidence="3">Uncharacterized protein</fullName>
    </submittedName>
</protein>
<evidence type="ECO:0000256" key="2">
    <source>
        <dbReference type="SAM" id="SignalP"/>
    </source>
</evidence>
<feature type="chain" id="PRO_5041661771" evidence="2">
    <location>
        <begin position="22"/>
        <end position="197"/>
    </location>
</feature>
<dbReference type="AlphaFoldDB" id="A0AA88HNQ7"/>
<gene>
    <name evidence="3" type="ORF">QYM36_010008</name>
</gene>
<organism evidence="3 4">
    <name type="scientific">Artemia franciscana</name>
    <name type="common">Brine shrimp</name>
    <name type="synonym">Artemia sanfranciscana</name>
    <dbReference type="NCBI Taxonomy" id="6661"/>
    <lineage>
        <taxon>Eukaryota</taxon>
        <taxon>Metazoa</taxon>
        <taxon>Ecdysozoa</taxon>
        <taxon>Arthropoda</taxon>
        <taxon>Crustacea</taxon>
        <taxon>Branchiopoda</taxon>
        <taxon>Anostraca</taxon>
        <taxon>Artemiidae</taxon>
        <taxon>Artemia</taxon>
    </lineage>
</organism>
<evidence type="ECO:0000256" key="1">
    <source>
        <dbReference type="SAM" id="MobiDB-lite"/>
    </source>
</evidence>
<feature type="region of interest" description="Disordered" evidence="1">
    <location>
        <begin position="146"/>
        <end position="197"/>
    </location>
</feature>
<dbReference type="EMBL" id="JAVRJZ010000012">
    <property type="protein sequence ID" value="KAK2715210.1"/>
    <property type="molecule type" value="Genomic_DNA"/>
</dbReference>
<evidence type="ECO:0000313" key="4">
    <source>
        <dbReference type="Proteomes" id="UP001187531"/>
    </source>
</evidence>
<accession>A0AA88HNQ7</accession>
<name>A0AA88HNQ7_ARTSF</name>
<feature type="compositionally biased region" description="Acidic residues" evidence="1">
    <location>
        <begin position="168"/>
        <end position="177"/>
    </location>
</feature>
<reference evidence="3" key="1">
    <citation type="submission" date="2023-07" db="EMBL/GenBank/DDBJ databases">
        <title>Chromosome-level genome assembly of Artemia franciscana.</title>
        <authorList>
            <person name="Jo E."/>
        </authorList>
    </citation>
    <scope>NUCLEOTIDE SEQUENCE</scope>
    <source>
        <tissue evidence="3">Whole body</tissue>
    </source>
</reference>
<keyword evidence="4" id="KW-1185">Reference proteome</keyword>
<comment type="caution">
    <text evidence="3">The sequence shown here is derived from an EMBL/GenBank/DDBJ whole genome shotgun (WGS) entry which is preliminary data.</text>
</comment>
<feature type="non-terminal residue" evidence="3">
    <location>
        <position position="197"/>
    </location>
</feature>
<keyword evidence="2" id="KW-0732">Signal</keyword>
<sequence length="197" mass="22430">MTKSNMFSLVLSTTILCTVFGATLRREQRVVVNDDYQFDWSISEDILMITVTVIQEKEELNSHSSARSESKPAIKAETIKEKEIPIKVAPDEVEKEPFCHSRMKSTVESIDEELKIKEVEEKPLKTNEMEEIHISQSGIITQALKKGEDDIKRRPDLCGTTESSQIEKDEEEIEENVSENSNTFDPSNPSKEKVKPL</sequence>
<feature type="signal peptide" evidence="2">
    <location>
        <begin position="1"/>
        <end position="21"/>
    </location>
</feature>
<dbReference type="Proteomes" id="UP001187531">
    <property type="component" value="Unassembled WGS sequence"/>
</dbReference>
<evidence type="ECO:0000313" key="3">
    <source>
        <dbReference type="EMBL" id="KAK2715210.1"/>
    </source>
</evidence>